<dbReference type="AlphaFoldDB" id="A0A1F5YVI9"/>
<gene>
    <name evidence="2" type="ORF">A2W14_05585</name>
</gene>
<dbReference type="Proteomes" id="UP000176665">
    <property type="component" value="Unassembled WGS sequence"/>
</dbReference>
<evidence type="ECO:0000256" key="1">
    <source>
        <dbReference type="SAM" id="Phobius"/>
    </source>
</evidence>
<accession>A0A1F5YVI9</accession>
<evidence type="ECO:0000313" key="2">
    <source>
        <dbReference type="EMBL" id="OGG03912.1"/>
    </source>
</evidence>
<name>A0A1F5YVI9_9BACT</name>
<evidence type="ECO:0000313" key="3">
    <source>
        <dbReference type="Proteomes" id="UP000176665"/>
    </source>
</evidence>
<evidence type="ECO:0008006" key="4">
    <source>
        <dbReference type="Google" id="ProtNLM"/>
    </source>
</evidence>
<sequence>MNKKFLIIILLITVIIMAGVSFFKSKSQKPISKISPLNINNSSKLPPEVESAIQSEGIYQETFNVNYSDKGFTPQEVTIKLGSAVTWTNNSKKSMYVASNDHPSHDLYPQFDQLSAVGNSGQYSFVFDKVGSWGYHNHASPSDTARVIVTE</sequence>
<dbReference type="PANTHER" id="PTHR36507:SF1">
    <property type="entry name" value="BLL1555 PROTEIN"/>
    <property type="match status" value="1"/>
</dbReference>
<reference evidence="2 3" key="1">
    <citation type="journal article" date="2016" name="Nat. Commun.">
        <title>Thousands of microbial genomes shed light on interconnected biogeochemical processes in an aquifer system.</title>
        <authorList>
            <person name="Anantharaman K."/>
            <person name="Brown C.T."/>
            <person name="Hug L.A."/>
            <person name="Sharon I."/>
            <person name="Castelle C.J."/>
            <person name="Probst A.J."/>
            <person name="Thomas B.C."/>
            <person name="Singh A."/>
            <person name="Wilkins M.J."/>
            <person name="Karaoz U."/>
            <person name="Brodie E.L."/>
            <person name="Williams K.H."/>
            <person name="Hubbard S.S."/>
            <person name="Banfield J.F."/>
        </authorList>
    </citation>
    <scope>NUCLEOTIDE SEQUENCE [LARGE SCALE GENOMIC DNA]</scope>
</reference>
<keyword evidence="1" id="KW-0472">Membrane</keyword>
<keyword evidence="1" id="KW-0812">Transmembrane</keyword>
<dbReference type="EMBL" id="MFJA01000011">
    <property type="protein sequence ID" value="OGG03912.1"/>
    <property type="molecule type" value="Genomic_DNA"/>
</dbReference>
<proteinExistence type="predicted"/>
<comment type="caution">
    <text evidence="2">The sequence shown here is derived from an EMBL/GenBank/DDBJ whole genome shotgun (WGS) entry which is preliminary data.</text>
</comment>
<feature type="transmembrane region" description="Helical" evidence="1">
    <location>
        <begin position="6"/>
        <end position="23"/>
    </location>
</feature>
<dbReference type="Gene3D" id="2.60.40.420">
    <property type="entry name" value="Cupredoxins - blue copper proteins"/>
    <property type="match status" value="1"/>
</dbReference>
<dbReference type="InterPro" id="IPR008972">
    <property type="entry name" value="Cupredoxin"/>
</dbReference>
<keyword evidence="1" id="KW-1133">Transmembrane helix</keyword>
<organism evidence="2 3">
    <name type="scientific">Candidatus Gottesmanbacteria bacterium RBG_16_37_8</name>
    <dbReference type="NCBI Taxonomy" id="1798371"/>
    <lineage>
        <taxon>Bacteria</taxon>
        <taxon>Candidatus Gottesmaniibacteriota</taxon>
    </lineage>
</organism>
<protein>
    <recommendedName>
        <fullName evidence="4">EfeO-type cupredoxin-like domain-containing protein</fullName>
    </recommendedName>
</protein>
<dbReference type="STRING" id="1798371.A2W14_05585"/>
<dbReference type="PANTHER" id="PTHR36507">
    <property type="entry name" value="BLL1555 PROTEIN"/>
    <property type="match status" value="1"/>
</dbReference>
<dbReference type="InterPro" id="IPR052721">
    <property type="entry name" value="ET_Amicyanin"/>
</dbReference>
<dbReference type="SUPFAM" id="SSF49503">
    <property type="entry name" value="Cupredoxins"/>
    <property type="match status" value="1"/>
</dbReference>